<feature type="compositionally biased region" description="Basic and acidic residues" evidence="1">
    <location>
        <begin position="237"/>
        <end position="247"/>
    </location>
</feature>
<accession>A0ABQ9X9I5</accession>
<evidence type="ECO:0000313" key="3">
    <source>
        <dbReference type="EMBL" id="KAK2946931.1"/>
    </source>
</evidence>
<evidence type="ECO:0000259" key="2">
    <source>
        <dbReference type="PROSITE" id="PS50177"/>
    </source>
</evidence>
<name>A0ABQ9X9I5_9EUKA</name>
<organism evidence="3 4">
    <name type="scientific">Blattamonas nauphoetae</name>
    <dbReference type="NCBI Taxonomy" id="2049346"/>
    <lineage>
        <taxon>Eukaryota</taxon>
        <taxon>Metamonada</taxon>
        <taxon>Preaxostyla</taxon>
        <taxon>Oxymonadida</taxon>
        <taxon>Blattamonas</taxon>
    </lineage>
</organism>
<dbReference type="SUPFAM" id="SSF54427">
    <property type="entry name" value="NTF2-like"/>
    <property type="match status" value="1"/>
</dbReference>
<evidence type="ECO:0000256" key="1">
    <source>
        <dbReference type="SAM" id="MobiDB-lite"/>
    </source>
</evidence>
<dbReference type="InterPro" id="IPR002075">
    <property type="entry name" value="NTF2_dom"/>
</dbReference>
<protein>
    <recommendedName>
        <fullName evidence="2">NTF2 domain-containing protein</fullName>
    </recommendedName>
</protein>
<dbReference type="Pfam" id="PF02136">
    <property type="entry name" value="NTF2"/>
    <property type="match status" value="1"/>
</dbReference>
<feature type="region of interest" description="Disordered" evidence="1">
    <location>
        <begin position="189"/>
        <end position="262"/>
    </location>
</feature>
<sequence length="262" mass="30172">METNVGRKFSQQYYECLTSNPQQLMKFYMPETHVIVNEGGFTTQFTLSTEVQNHHAKYASSDIDLKMFTSFRFGEYYMIHCSGNISCSSQPQTFSHSFILKLVNKEAKQYSIFKEAFHIMTEPPTPPEDTESFYSSIHSEYDIDFQNPLTPFPQISLPIPSTDDLLEPRPQPTRSMPLRNLIPHYRVKSQQIHHSSNVSRQSLLSVTSTRSPTSPHPHHPGSMQRLSSSLPPVSHAEYFRSLEKPIENQETVSQEEPKRDIE</sequence>
<dbReference type="InterPro" id="IPR032710">
    <property type="entry name" value="NTF2-like_dom_sf"/>
</dbReference>
<dbReference type="EMBL" id="JARBJD010000215">
    <property type="protein sequence ID" value="KAK2946931.1"/>
    <property type="molecule type" value="Genomic_DNA"/>
</dbReference>
<evidence type="ECO:0000313" key="4">
    <source>
        <dbReference type="Proteomes" id="UP001281761"/>
    </source>
</evidence>
<proteinExistence type="predicted"/>
<reference evidence="3 4" key="1">
    <citation type="journal article" date="2022" name="bioRxiv">
        <title>Genomics of Preaxostyla Flagellates Illuminates Evolutionary Transitions and the Path Towards Mitochondrial Loss.</title>
        <authorList>
            <person name="Novak L.V.F."/>
            <person name="Treitli S.C."/>
            <person name="Pyrih J."/>
            <person name="Halakuc P."/>
            <person name="Pipaliya S.V."/>
            <person name="Vacek V."/>
            <person name="Brzon O."/>
            <person name="Soukal P."/>
            <person name="Eme L."/>
            <person name="Dacks J.B."/>
            <person name="Karnkowska A."/>
            <person name="Elias M."/>
            <person name="Hampl V."/>
        </authorList>
    </citation>
    <scope>NUCLEOTIDE SEQUENCE [LARGE SCALE GENOMIC DNA]</scope>
    <source>
        <strain evidence="3">NAU3</strain>
        <tissue evidence="3">Gut</tissue>
    </source>
</reference>
<feature type="compositionally biased region" description="Polar residues" evidence="1">
    <location>
        <begin position="189"/>
        <end position="206"/>
    </location>
</feature>
<comment type="caution">
    <text evidence="3">The sequence shown here is derived from an EMBL/GenBank/DDBJ whole genome shotgun (WGS) entry which is preliminary data.</text>
</comment>
<keyword evidence="4" id="KW-1185">Reference proteome</keyword>
<gene>
    <name evidence="3" type="ORF">BLNAU_18155</name>
</gene>
<dbReference type="PROSITE" id="PS50177">
    <property type="entry name" value="NTF2_DOMAIN"/>
    <property type="match status" value="1"/>
</dbReference>
<dbReference type="Proteomes" id="UP001281761">
    <property type="component" value="Unassembled WGS sequence"/>
</dbReference>
<feature type="domain" description="NTF2" evidence="2">
    <location>
        <begin position="5"/>
        <end position="119"/>
    </location>
</feature>
<dbReference type="InterPro" id="IPR018222">
    <property type="entry name" value="Nuclear_transport_factor_2_euk"/>
</dbReference>
<dbReference type="Gene3D" id="3.10.450.50">
    <property type="match status" value="1"/>
</dbReference>